<proteinExistence type="inferred from homology"/>
<evidence type="ECO:0000256" key="1">
    <source>
        <dbReference type="ARBA" id="ARBA00004162"/>
    </source>
</evidence>
<gene>
    <name evidence="9" type="ORF">GRJ2_002081900</name>
</gene>
<evidence type="ECO:0000256" key="5">
    <source>
        <dbReference type="ARBA" id="ARBA00022989"/>
    </source>
</evidence>
<evidence type="ECO:0000313" key="10">
    <source>
        <dbReference type="Proteomes" id="UP001623348"/>
    </source>
</evidence>
<comment type="caution">
    <text evidence="9">The sequence shown here is derived from an EMBL/GenBank/DDBJ whole genome shotgun (WGS) entry which is preliminary data.</text>
</comment>
<dbReference type="PANTHER" id="PTHR31481:SF0">
    <property type="entry name" value="RELT-LIKE PROTEIN 2"/>
    <property type="match status" value="1"/>
</dbReference>
<evidence type="ECO:0000313" key="9">
    <source>
        <dbReference type="EMBL" id="GAB0196166.1"/>
    </source>
</evidence>
<feature type="compositionally biased region" description="Basic and acidic residues" evidence="7">
    <location>
        <begin position="194"/>
        <end position="216"/>
    </location>
</feature>
<evidence type="ECO:0000256" key="2">
    <source>
        <dbReference type="ARBA" id="ARBA00008688"/>
    </source>
</evidence>
<feature type="compositionally biased region" description="Polar residues" evidence="7">
    <location>
        <begin position="29"/>
        <end position="46"/>
    </location>
</feature>
<sequence>MCRVGGNAWEEKERFIVQDNVRGHEENGNKLTMTASPRGSAETQSCEVPRLEETRIRMSDQNSTDDGESDPQHSLSMVFLLVLVFFIMGLVGFLICHVLKKKGYRCRTFRDELDPDNKDVLAELQANEEEELNEDTVEKIVRCIIQNEANAEALKEMLGDNEGDIPVPVPRFRVTHIGKKPTFHEQQDGPLPDGSREPSTEELEHSSDRLQRDRARNGTVPTGGLQNGAVQRGAQSGKGGEQSRSTTPAPNTPASSGTRDSRRAGKASGAAGSLQDAGTAPGSTSRQRKLLSHRVLGGSSPSIPGELVQEGASICLEETGLGSADEVSDIHGSLSLHEQADELEREDSSRKQPGAAVTGQQEPSVEVQDRGATV</sequence>
<dbReference type="EMBL" id="BAAFJT010000014">
    <property type="protein sequence ID" value="GAB0196166.1"/>
    <property type="molecule type" value="Genomic_DNA"/>
</dbReference>
<feature type="compositionally biased region" description="Basic and acidic residues" evidence="7">
    <location>
        <begin position="49"/>
        <end position="58"/>
    </location>
</feature>
<feature type="transmembrane region" description="Helical" evidence="8">
    <location>
        <begin position="77"/>
        <end position="99"/>
    </location>
</feature>
<dbReference type="AlphaFoldDB" id="A0ABC9XEQ5"/>
<keyword evidence="6 8" id="KW-0472">Membrane</keyword>
<feature type="compositionally biased region" description="Polar residues" evidence="7">
    <location>
        <begin position="242"/>
        <end position="258"/>
    </location>
</feature>
<evidence type="ECO:0000256" key="7">
    <source>
        <dbReference type="SAM" id="MobiDB-lite"/>
    </source>
</evidence>
<dbReference type="Proteomes" id="UP001623348">
    <property type="component" value="Unassembled WGS sequence"/>
</dbReference>
<dbReference type="GO" id="GO:0005886">
    <property type="term" value="C:plasma membrane"/>
    <property type="evidence" value="ECO:0007669"/>
    <property type="project" value="UniProtKB-SubCell"/>
</dbReference>
<keyword evidence="3" id="KW-1003">Cell membrane</keyword>
<reference evidence="9 10" key="1">
    <citation type="submission" date="2024-06" db="EMBL/GenBank/DDBJ databases">
        <title>The draft genome of Grus japonensis, version 3.</title>
        <authorList>
            <person name="Nabeshima K."/>
            <person name="Suzuki S."/>
            <person name="Onuma M."/>
        </authorList>
    </citation>
    <scope>NUCLEOTIDE SEQUENCE [LARGE SCALE GENOMIC DNA]</scope>
    <source>
        <strain evidence="9 10">451A</strain>
    </source>
</reference>
<organism evidence="9 10">
    <name type="scientific">Grus japonensis</name>
    <name type="common">Japanese crane</name>
    <name type="synonym">Red-crowned crane</name>
    <dbReference type="NCBI Taxonomy" id="30415"/>
    <lineage>
        <taxon>Eukaryota</taxon>
        <taxon>Metazoa</taxon>
        <taxon>Chordata</taxon>
        <taxon>Craniata</taxon>
        <taxon>Vertebrata</taxon>
        <taxon>Euteleostomi</taxon>
        <taxon>Archelosauria</taxon>
        <taxon>Archosauria</taxon>
        <taxon>Dinosauria</taxon>
        <taxon>Saurischia</taxon>
        <taxon>Theropoda</taxon>
        <taxon>Coelurosauria</taxon>
        <taxon>Aves</taxon>
        <taxon>Neognathae</taxon>
        <taxon>Neoaves</taxon>
        <taxon>Gruiformes</taxon>
        <taxon>Gruidae</taxon>
        <taxon>Grus</taxon>
    </lineage>
</organism>
<comment type="subcellular location">
    <subcellularLocation>
        <location evidence="1">Cell membrane</location>
        <topology evidence="1">Single-pass membrane protein</topology>
    </subcellularLocation>
</comment>
<keyword evidence="10" id="KW-1185">Reference proteome</keyword>
<evidence type="ECO:0000256" key="6">
    <source>
        <dbReference type="ARBA" id="ARBA00023136"/>
    </source>
</evidence>
<dbReference type="InterPro" id="IPR022248">
    <property type="entry name" value="TNF_rcpt_RELT"/>
</dbReference>
<feature type="region of interest" description="Disordered" evidence="7">
    <location>
        <begin position="178"/>
        <end position="306"/>
    </location>
</feature>
<feature type="compositionally biased region" description="Basic and acidic residues" evidence="7">
    <location>
        <begin position="338"/>
        <end position="350"/>
    </location>
</feature>
<evidence type="ECO:0000256" key="4">
    <source>
        <dbReference type="ARBA" id="ARBA00022692"/>
    </source>
</evidence>
<dbReference type="PANTHER" id="PTHR31481">
    <property type="entry name" value="RELT-LIKE PROTEIN 2 RELL2"/>
    <property type="match status" value="1"/>
</dbReference>
<dbReference type="Pfam" id="PF12606">
    <property type="entry name" value="RELT"/>
    <property type="match status" value="1"/>
</dbReference>
<feature type="region of interest" description="Disordered" evidence="7">
    <location>
        <begin position="326"/>
        <end position="374"/>
    </location>
</feature>
<keyword evidence="4 8" id="KW-0812">Transmembrane</keyword>
<evidence type="ECO:0000256" key="8">
    <source>
        <dbReference type="SAM" id="Phobius"/>
    </source>
</evidence>
<feature type="region of interest" description="Disordered" evidence="7">
    <location>
        <begin position="25"/>
        <end position="70"/>
    </location>
</feature>
<protein>
    <submittedName>
        <fullName evidence="9">RELT-like protein 2</fullName>
    </submittedName>
</protein>
<evidence type="ECO:0000256" key="3">
    <source>
        <dbReference type="ARBA" id="ARBA00022475"/>
    </source>
</evidence>
<accession>A0ABC9XEQ5</accession>
<name>A0ABC9XEQ5_GRUJA</name>
<dbReference type="InterPro" id="IPR042313">
    <property type="entry name" value="RELL2"/>
</dbReference>
<comment type="similarity">
    <text evidence="2">Belongs to the RELT family.</text>
</comment>
<keyword evidence="5 8" id="KW-1133">Transmembrane helix</keyword>